<evidence type="ECO:0000313" key="7">
    <source>
        <dbReference type="Proteomes" id="UP000315724"/>
    </source>
</evidence>
<dbReference type="Gene3D" id="3.50.50.60">
    <property type="entry name" value="FAD/NAD(P)-binding domain"/>
    <property type="match status" value="1"/>
</dbReference>
<dbReference type="SUPFAM" id="SSF51905">
    <property type="entry name" value="FAD/NAD(P)-binding domain"/>
    <property type="match status" value="1"/>
</dbReference>
<keyword evidence="7" id="KW-1185">Reference proteome</keyword>
<gene>
    <name evidence="6" type="ORF">Mal48_09080</name>
</gene>
<feature type="domain" description="RsdA/BaiN/AoA(So)-like Rossmann fold-like" evidence="4">
    <location>
        <begin position="9"/>
        <end position="409"/>
    </location>
</feature>
<dbReference type="RefSeq" id="WP_145196429.1">
    <property type="nucleotide sequence ID" value="NZ_CP036267.1"/>
</dbReference>
<dbReference type="Pfam" id="PF03486">
    <property type="entry name" value="HI0933_like"/>
    <property type="match status" value="1"/>
</dbReference>
<dbReference type="SUPFAM" id="SSF160996">
    <property type="entry name" value="HI0933 insert domain-like"/>
    <property type="match status" value="1"/>
</dbReference>
<dbReference type="InterPro" id="IPR036188">
    <property type="entry name" value="FAD/NAD-bd_sf"/>
</dbReference>
<dbReference type="PRINTS" id="PR00411">
    <property type="entry name" value="PNDRDTASEI"/>
</dbReference>
<dbReference type="Gene3D" id="2.40.30.10">
    <property type="entry name" value="Translation factors"/>
    <property type="match status" value="1"/>
</dbReference>
<dbReference type="Gene3D" id="1.10.8.260">
    <property type="entry name" value="HI0933 insert domain-like"/>
    <property type="match status" value="1"/>
</dbReference>
<name>A0A517QJ44_9PLAN</name>
<feature type="domain" description="RsdA/BaiN/AoA(So)-like insert" evidence="5">
    <location>
        <begin position="196"/>
        <end position="356"/>
    </location>
</feature>
<dbReference type="EMBL" id="CP036267">
    <property type="protein sequence ID" value="QDT31673.1"/>
    <property type="molecule type" value="Genomic_DNA"/>
</dbReference>
<sequence length="422" mass="45814">MKTVSETYDVAIIGGGAAGLMAAVQLARLREDLSIAVLDGAKRLGAKILISGGGRCNVTNQAVTAKDFNGGSRNVVKRVLKAFSANKTVEFFESLGVPLHEEQHGKLFPDSNKARSVLDALINEADSRGVKILTENRVDRIGKDSGSFCVETHLRQLQARSVVLSTGGKSVPKTGSDGFGFELAKSLGHTILPTFPALAPMLLDGHFHEGLSGIAQEVEITLEVQGEKPKRFTGSMLWTHFGISGPVVLDFSRHWHAAHDTGAAQSVICNFLPDLQPQQIHEEILKAAEQNSKGSLRKFLSQRLPGRFVDSLLAELQVPKEMTFSQFRKEQRKDLVKTLTERKLSVTDSRGFRYAEATAGGVPLAEVNPSTMESRCCDNLFLSGEILDIDGRLGGFNFQWAWSSASVAAVGIANHPIHMSRI</sequence>
<dbReference type="OrthoDB" id="9773233at2"/>
<evidence type="ECO:0000256" key="2">
    <source>
        <dbReference type="ARBA" id="ARBA00022630"/>
    </source>
</evidence>
<dbReference type="InterPro" id="IPR057661">
    <property type="entry name" value="RsdA/BaiN/AoA(So)_Rossmann"/>
</dbReference>
<comment type="cofactor">
    <cofactor evidence="1">
        <name>FAD</name>
        <dbReference type="ChEBI" id="CHEBI:57692"/>
    </cofactor>
</comment>
<dbReference type="Pfam" id="PF22780">
    <property type="entry name" value="HI0933_like_1st"/>
    <property type="match status" value="1"/>
</dbReference>
<protein>
    <submittedName>
        <fullName evidence="6">Tricarballylate dehydrogenase</fullName>
    </submittedName>
</protein>
<evidence type="ECO:0000259" key="5">
    <source>
        <dbReference type="Pfam" id="PF22780"/>
    </source>
</evidence>
<dbReference type="AlphaFoldDB" id="A0A517QJ44"/>
<dbReference type="PRINTS" id="PR00368">
    <property type="entry name" value="FADPNR"/>
</dbReference>
<proteinExistence type="predicted"/>
<evidence type="ECO:0000313" key="6">
    <source>
        <dbReference type="EMBL" id="QDT31673.1"/>
    </source>
</evidence>
<evidence type="ECO:0000256" key="3">
    <source>
        <dbReference type="ARBA" id="ARBA00022827"/>
    </source>
</evidence>
<accession>A0A517QJ44</accession>
<evidence type="ECO:0000256" key="1">
    <source>
        <dbReference type="ARBA" id="ARBA00001974"/>
    </source>
</evidence>
<dbReference type="InterPro" id="IPR004792">
    <property type="entry name" value="BaiN-like"/>
</dbReference>
<dbReference type="InterPro" id="IPR055178">
    <property type="entry name" value="RsdA/BaiN/AoA(So)-like_dom"/>
</dbReference>
<keyword evidence="3" id="KW-0274">FAD</keyword>
<organism evidence="6 7">
    <name type="scientific">Thalassoglobus polymorphus</name>
    <dbReference type="NCBI Taxonomy" id="2527994"/>
    <lineage>
        <taxon>Bacteria</taxon>
        <taxon>Pseudomonadati</taxon>
        <taxon>Planctomycetota</taxon>
        <taxon>Planctomycetia</taxon>
        <taxon>Planctomycetales</taxon>
        <taxon>Planctomycetaceae</taxon>
        <taxon>Thalassoglobus</taxon>
    </lineage>
</organism>
<dbReference type="Proteomes" id="UP000315724">
    <property type="component" value="Chromosome"/>
</dbReference>
<dbReference type="InterPro" id="IPR023166">
    <property type="entry name" value="BaiN-like_dom_sf"/>
</dbReference>
<keyword evidence="2" id="KW-0285">Flavoprotein</keyword>
<evidence type="ECO:0000259" key="4">
    <source>
        <dbReference type="Pfam" id="PF03486"/>
    </source>
</evidence>
<reference evidence="6 7" key="1">
    <citation type="submission" date="2019-02" db="EMBL/GenBank/DDBJ databases">
        <title>Deep-cultivation of Planctomycetes and their phenomic and genomic characterization uncovers novel biology.</title>
        <authorList>
            <person name="Wiegand S."/>
            <person name="Jogler M."/>
            <person name="Boedeker C."/>
            <person name="Pinto D."/>
            <person name="Vollmers J."/>
            <person name="Rivas-Marin E."/>
            <person name="Kohn T."/>
            <person name="Peeters S.H."/>
            <person name="Heuer A."/>
            <person name="Rast P."/>
            <person name="Oberbeckmann S."/>
            <person name="Bunk B."/>
            <person name="Jeske O."/>
            <person name="Meyerdierks A."/>
            <person name="Storesund J.E."/>
            <person name="Kallscheuer N."/>
            <person name="Luecker S."/>
            <person name="Lage O.M."/>
            <person name="Pohl T."/>
            <person name="Merkel B.J."/>
            <person name="Hornburger P."/>
            <person name="Mueller R.-W."/>
            <person name="Bruemmer F."/>
            <person name="Labrenz M."/>
            <person name="Spormann A.M."/>
            <person name="Op den Camp H."/>
            <person name="Overmann J."/>
            <person name="Amann R."/>
            <person name="Jetten M.S.M."/>
            <person name="Mascher T."/>
            <person name="Medema M.H."/>
            <person name="Devos D.P."/>
            <person name="Kaster A.-K."/>
            <person name="Ovreas L."/>
            <person name="Rohde M."/>
            <person name="Galperin M.Y."/>
            <person name="Jogler C."/>
        </authorList>
    </citation>
    <scope>NUCLEOTIDE SEQUENCE [LARGE SCALE GENOMIC DNA]</scope>
    <source>
        <strain evidence="6 7">Mal48</strain>
    </source>
</reference>
<dbReference type="PANTHER" id="PTHR42887">
    <property type="entry name" value="OS12G0638800 PROTEIN"/>
    <property type="match status" value="1"/>
</dbReference>
<dbReference type="NCBIfam" id="TIGR00275">
    <property type="entry name" value="aminoacetone oxidase family FAD-binding enzyme"/>
    <property type="match status" value="1"/>
</dbReference>
<dbReference type="KEGG" id="tpol:Mal48_09080"/>
<dbReference type="PANTHER" id="PTHR42887:SF2">
    <property type="entry name" value="OS12G0638800 PROTEIN"/>
    <property type="match status" value="1"/>
</dbReference>